<dbReference type="AlphaFoldDB" id="A0A915PE84"/>
<evidence type="ECO:0000256" key="2">
    <source>
        <dbReference type="SAM" id="SignalP"/>
    </source>
</evidence>
<evidence type="ECO:0000256" key="1">
    <source>
        <dbReference type="SAM" id="MobiDB-lite"/>
    </source>
</evidence>
<dbReference type="Proteomes" id="UP000887560">
    <property type="component" value="Unplaced"/>
</dbReference>
<name>A0A915PE84_9BILA</name>
<evidence type="ECO:0000313" key="4">
    <source>
        <dbReference type="WBParaSite" id="scf7180000424831.g14109"/>
    </source>
</evidence>
<keyword evidence="2" id="KW-0732">Signal</keyword>
<proteinExistence type="predicted"/>
<keyword evidence="3" id="KW-1185">Reference proteome</keyword>
<sequence length="274" mass="31587">MKLIFVLFSLTNIILTTKCGRNDFLRNNISNSNYDNERTFEDHSWPSQQNFLINPGLIGRNDFERNTPWLQLNINNSMENARQTSITTPGSSLTDLAPSLTDVSEPNPHQLGMCHPPWGTQIHGRCPPLSSGEGSSSSRLIPNRVPEPTQPRNNLTQPDPLKMYVKYKKWILKLHRIDAKNYEVIEDNGYFIYCLKCEAKLTFISNNIAEFYKHNGTHHTNKYGRIEPVQSQKNLINQEQPKENKEKVTINFLSSFEENKNEEKTTIDFLKNFG</sequence>
<protein>
    <submittedName>
        <fullName evidence="4">Uncharacterized protein</fullName>
    </submittedName>
</protein>
<accession>A0A915PE84</accession>
<feature type="region of interest" description="Disordered" evidence="1">
    <location>
        <begin position="125"/>
        <end position="157"/>
    </location>
</feature>
<feature type="signal peptide" evidence="2">
    <location>
        <begin position="1"/>
        <end position="19"/>
    </location>
</feature>
<reference evidence="4" key="1">
    <citation type="submission" date="2022-11" db="UniProtKB">
        <authorList>
            <consortium name="WormBaseParasite"/>
        </authorList>
    </citation>
    <scope>IDENTIFICATION</scope>
</reference>
<evidence type="ECO:0000313" key="3">
    <source>
        <dbReference type="Proteomes" id="UP000887560"/>
    </source>
</evidence>
<organism evidence="3 4">
    <name type="scientific">Meloidogyne floridensis</name>
    <dbReference type="NCBI Taxonomy" id="298350"/>
    <lineage>
        <taxon>Eukaryota</taxon>
        <taxon>Metazoa</taxon>
        <taxon>Ecdysozoa</taxon>
        <taxon>Nematoda</taxon>
        <taxon>Chromadorea</taxon>
        <taxon>Rhabditida</taxon>
        <taxon>Tylenchina</taxon>
        <taxon>Tylenchomorpha</taxon>
        <taxon>Tylenchoidea</taxon>
        <taxon>Meloidogynidae</taxon>
        <taxon>Meloidogyninae</taxon>
        <taxon>Meloidogyne</taxon>
    </lineage>
</organism>
<feature type="chain" id="PRO_5037871222" evidence="2">
    <location>
        <begin position="20"/>
        <end position="274"/>
    </location>
</feature>
<dbReference type="WBParaSite" id="scf7180000424831.g14109">
    <property type="protein sequence ID" value="scf7180000424831.g14109"/>
    <property type="gene ID" value="scf7180000424831.g14109"/>
</dbReference>